<dbReference type="EMBL" id="CVRI01000020">
    <property type="protein sequence ID" value="CRK91228.1"/>
    <property type="molecule type" value="Genomic_DNA"/>
</dbReference>
<name>A0A1J1HV51_9DIPT</name>
<protein>
    <submittedName>
        <fullName evidence="2">CLUMA_CG004910, isoform A</fullName>
    </submittedName>
</protein>
<organism evidence="2 3">
    <name type="scientific">Clunio marinus</name>
    <dbReference type="NCBI Taxonomy" id="568069"/>
    <lineage>
        <taxon>Eukaryota</taxon>
        <taxon>Metazoa</taxon>
        <taxon>Ecdysozoa</taxon>
        <taxon>Arthropoda</taxon>
        <taxon>Hexapoda</taxon>
        <taxon>Insecta</taxon>
        <taxon>Pterygota</taxon>
        <taxon>Neoptera</taxon>
        <taxon>Endopterygota</taxon>
        <taxon>Diptera</taxon>
        <taxon>Nematocera</taxon>
        <taxon>Chironomoidea</taxon>
        <taxon>Chironomidae</taxon>
        <taxon>Clunio</taxon>
    </lineage>
</organism>
<sequence length="78" mass="8834">MTLPNISLLLKTFCCLLTSRELGGEARNSEGKCLEGNEDLCRSYLCLETDKIKTQKLCHKNRDYKLECSCILSSCKLN</sequence>
<proteinExistence type="predicted"/>
<keyword evidence="3" id="KW-1185">Reference proteome</keyword>
<evidence type="ECO:0000313" key="2">
    <source>
        <dbReference type="EMBL" id="CRK91228.1"/>
    </source>
</evidence>
<reference evidence="2 3" key="1">
    <citation type="submission" date="2015-04" db="EMBL/GenBank/DDBJ databases">
        <authorList>
            <person name="Syromyatnikov M.Y."/>
            <person name="Popov V.N."/>
        </authorList>
    </citation>
    <scope>NUCLEOTIDE SEQUENCE [LARGE SCALE GENOMIC DNA]</scope>
</reference>
<keyword evidence="1" id="KW-0732">Signal</keyword>
<evidence type="ECO:0000313" key="3">
    <source>
        <dbReference type="Proteomes" id="UP000183832"/>
    </source>
</evidence>
<gene>
    <name evidence="2" type="ORF">CLUMA_CG004910</name>
</gene>
<dbReference type="Proteomes" id="UP000183832">
    <property type="component" value="Unassembled WGS sequence"/>
</dbReference>
<accession>A0A1J1HV51</accession>
<feature type="chain" id="PRO_5012904673" evidence="1">
    <location>
        <begin position="20"/>
        <end position="78"/>
    </location>
</feature>
<dbReference type="AlphaFoldDB" id="A0A1J1HV51"/>
<feature type="signal peptide" evidence="1">
    <location>
        <begin position="1"/>
        <end position="19"/>
    </location>
</feature>
<evidence type="ECO:0000256" key="1">
    <source>
        <dbReference type="SAM" id="SignalP"/>
    </source>
</evidence>